<dbReference type="Pfam" id="PF08281">
    <property type="entry name" value="Sigma70_r4_2"/>
    <property type="match status" value="1"/>
</dbReference>
<dbReference type="EMBL" id="WAEL01000006">
    <property type="protein sequence ID" value="NID12097.1"/>
    <property type="molecule type" value="Genomic_DNA"/>
</dbReference>
<dbReference type="Gene3D" id="1.10.10.10">
    <property type="entry name" value="Winged helix-like DNA-binding domain superfamily/Winged helix DNA-binding domain"/>
    <property type="match status" value="1"/>
</dbReference>
<dbReference type="InterPro" id="IPR013249">
    <property type="entry name" value="RNA_pol_sigma70_r4_t2"/>
</dbReference>
<dbReference type="CDD" id="cd06171">
    <property type="entry name" value="Sigma70_r4"/>
    <property type="match status" value="1"/>
</dbReference>
<dbReference type="InterPro" id="IPR014284">
    <property type="entry name" value="RNA_pol_sigma-70_dom"/>
</dbReference>
<dbReference type="InterPro" id="IPR013325">
    <property type="entry name" value="RNA_pol_sigma_r2"/>
</dbReference>
<evidence type="ECO:0000256" key="2">
    <source>
        <dbReference type="ARBA" id="ARBA00023015"/>
    </source>
</evidence>
<accession>A0ABX0QM47</accession>
<keyword evidence="8" id="KW-1185">Reference proteome</keyword>
<evidence type="ECO:0000313" key="8">
    <source>
        <dbReference type="Proteomes" id="UP000606008"/>
    </source>
</evidence>
<dbReference type="InterPro" id="IPR036388">
    <property type="entry name" value="WH-like_DNA-bd_sf"/>
</dbReference>
<dbReference type="InterPro" id="IPR007627">
    <property type="entry name" value="RNA_pol_sigma70_r2"/>
</dbReference>
<dbReference type="RefSeq" id="WP_166692949.1">
    <property type="nucleotide sequence ID" value="NZ_WAEL01000006.1"/>
</dbReference>
<keyword evidence="2" id="KW-0805">Transcription regulation</keyword>
<evidence type="ECO:0000256" key="3">
    <source>
        <dbReference type="ARBA" id="ARBA00023082"/>
    </source>
</evidence>
<name>A0ABX0QM47_9BACT</name>
<comment type="caution">
    <text evidence="7">The sequence shown here is derived from an EMBL/GenBank/DDBJ whole genome shotgun (WGS) entry which is preliminary data.</text>
</comment>
<dbReference type="PANTHER" id="PTHR43133:SF46">
    <property type="entry name" value="RNA POLYMERASE SIGMA-70 FACTOR ECF SUBFAMILY"/>
    <property type="match status" value="1"/>
</dbReference>
<dbReference type="InterPro" id="IPR013324">
    <property type="entry name" value="RNA_pol_sigma_r3/r4-like"/>
</dbReference>
<dbReference type="Pfam" id="PF04542">
    <property type="entry name" value="Sigma70_r2"/>
    <property type="match status" value="1"/>
</dbReference>
<dbReference type="SUPFAM" id="SSF88946">
    <property type="entry name" value="Sigma2 domain of RNA polymerase sigma factors"/>
    <property type="match status" value="1"/>
</dbReference>
<evidence type="ECO:0000259" key="5">
    <source>
        <dbReference type="Pfam" id="PF04542"/>
    </source>
</evidence>
<dbReference type="Proteomes" id="UP000606008">
    <property type="component" value="Unassembled WGS sequence"/>
</dbReference>
<feature type="domain" description="RNA polymerase sigma factor 70 region 4 type 2" evidence="6">
    <location>
        <begin position="144"/>
        <end position="190"/>
    </location>
</feature>
<sequence>MKKFTLFNSKTQPCESGQDEQVWQAFKRGDALAYADLVNIYYPILLKYGLRLSNDADVVKDCLHNLFIDIWNRRERLNEVRSIKAYLLTSLRRQLYKEIQRSQRIFSVDTSFDEYDFQVQFAIETDIIDKERNDENLSKLKANLAQLSKRQREAIYLRFYQALDYEDIAQIMAINQHSAVNLIYEALKLLRKYWVSLFMVIHFTCL</sequence>
<keyword evidence="4" id="KW-0804">Transcription</keyword>
<keyword evidence="3" id="KW-0731">Sigma factor</keyword>
<evidence type="ECO:0000256" key="4">
    <source>
        <dbReference type="ARBA" id="ARBA00023163"/>
    </source>
</evidence>
<evidence type="ECO:0000256" key="1">
    <source>
        <dbReference type="ARBA" id="ARBA00010641"/>
    </source>
</evidence>
<evidence type="ECO:0000313" key="7">
    <source>
        <dbReference type="EMBL" id="NID12097.1"/>
    </source>
</evidence>
<dbReference type="InterPro" id="IPR039425">
    <property type="entry name" value="RNA_pol_sigma-70-like"/>
</dbReference>
<evidence type="ECO:0000259" key="6">
    <source>
        <dbReference type="Pfam" id="PF08281"/>
    </source>
</evidence>
<dbReference type="SUPFAM" id="SSF88659">
    <property type="entry name" value="Sigma3 and sigma4 domains of RNA polymerase sigma factors"/>
    <property type="match status" value="1"/>
</dbReference>
<dbReference type="PANTHER" id="PTHR43133">
    <property type="entry name" value="RNA POLYMERASE ECF-TYPE SIGMA FACTO"/>
    <property type="match status" value="1"/>
</dbReference>
<proteinExistence type="inferred from homology"/>
<dbReference type="NCBIfam" id="TIGR02937">
    <property type="entry name" value="sigma70-ECF"/>
    <property type="match status" value="1"/>
</dbReference>
<organism evidence="7 8">
    <name type="scientific">Fibrivirga algicola</name>
    <dbReference type="NCBI Taxonomy" id="2950420"/>
    <lineage>
        <taxon>Bacteria</taxon>
        <taxon>Pseudomonadati</taxon>
        <taxon>Bacteroidota</taxon>
        <taxon>Cytophagia</taxon>
        <taxon>Cytophagales</taxon>
        <taxon>Spirosomataceae</taxon>
        <taxon>Fibrivirga</taxon>
    </lineage>
</organism>
<gene>
    <name evidence="7" type="ORF">F7231_18135</name>
</gene>
<reference evidence="7" key="1">
    <citation type="submission" date="2024-05" db="EMBL/GenBank/DDBJ databases">
        <authorList>
            <person name="Jung D.-H."/>
        </authorList>
    </citation>
    <scope>NUCLEOTIDE SEQUENCE</scope>
    <source>
        <strain evidence="7">JA-25</strain>
    </source>
</reference>
<dbReference type="Gene3D" id="1.10.1740.10">
    <property type="match status" value="1"/>
</dbReference>
<feature type="domain" description="RNA polymerase sigma-70 region 2" evidence="5">
    <location>
        <begin position="37"/>
        <end position="104"/>
    </location>
</feature>
<protein>
    <submittedName>
        <fullName evidence="7">Sigma-70 family RNA polymerase sigma factor</fullName>
    </submittedName>
</protein>
<comment type="similarity">
    <text evidence="1">Belongs to the sigma-70 factor family. ECF subfamily.</text>
</comment>